<name>A0AAV4RRS8_CAEEX</name>
<organism evidence="1 2">
    <name type="scientific">Caerostris extrusa</name>
    <name type="common">Bark spider</name>
    <name type="synonym">Caerostris bankana</name>
    <dbReference type="NCBI Taxonomy" id="172846"/>
    <lineage>
        <taxon>Eukaryota</taxon>
        <taxon>Metazoa</taxon>
        <taxon>Ecdysozoa</taxon>
        <taxon>Arthropoda</taxon>
        <taxon>Chelicerata</taxon>
        <taxon>Arachnida</taxon>
        <taxon>Araneae</taxon>
        <taxon>Araneomorphae</taxon>
        <taxon>Entelegynae</taxon>
        <taxon>Araneoidea</taxon>
        <taxon>Araneidae</taxon>
        <taxon>Caerostris</taxon>
    </lineage>
</organism>
<keyword evidence="2" id="KW-1185">Reference proteome</keyword>
<proteinExistence type="predicted"/>
<evidence type="ECO:0000313" key="1">
    <source>
        <dbReference type="EMBL" id="GIY24435.1"/>
    </source>
</evidence>
<dbReference type="EMBL" id="BPLR01008409">
    <property type="protein sequence ID" value="GIY24435.1"/>
    <property type="molecule type" value="Genomic_DNA"/>
</dbReference>
<protein>
    <submittedName>
        <fullName evidence="1">Uncharacterized protein</fullName>
    </submittedName>
</protein>
<dbReference type="Proteomes" id="UP001054945">
    <property type="component" value="Unassembled WGS sequence"/>
</dbReference>
<evidence type="ECO:0000313" key="2">
    <source>
        <dbReference type="Proteomes" id="UP001054945"/>
    </source>
</evidence>
<comment type="caution">
    <text evidence="1">The sequence shown here is derived from an EMBL/GenBank/DDBJ whole genome shotgun (WGS) entry which is preliminary data.</text>
</comment>
<reference evidence="1 2" key="1">
    <citation type="submission" date="2021-06" db="EMBL/GenBank/DDBJ databases">
        <title>Caerostris extrusa draft genome.</title>
        <authorList>
            <person name="Kono N."/>
            <person name="Arakawa K."/>
        </authorList>
    </citation>
    <scope>NUCLEOTIDE SEQUENCE [LARGE SCALE GENOMIC DNA]</scope>
</reference>
<gene>
    <name evidence="1" type="ORF">CEXT_456161</name>
</gene>
<sequence length="262" mass="29836">MGYGREFLLDDDGEESLLRLIGWHRKKQQSLPPSPPFDNYSHNEWLGNEIISQIDEIGRAFAERGDGSPMLCSASSFMVLIYCERVMCVRRWGYSREFLLDDDDEESLLRLIGWTHYTDAEAIDHQSRDLATPTNTSNELKTILPKASYLVTKCKRITAPTNRNRKETTVLPTIAPFDNYPHNEWLGNEITSQIDEIGRSAFAAEGRCFPMLCSACLLGYGYDLLRKGVMCAKMGYGREFLLDDDDDEESLLHLIGWVCSSI</sequence>
<dbReference type="AlphaFoldDB" id="A0AAV4RRS8"/>
<accession>A0AAV4RRS8</accession>